<name>A0A2A7MI52_9CLOT</name>
<dbReference type="RefSeq" id="WP_058295155.1">
    <property type="nucleotide sequence ID" value="NZ_CAMRXJ010000044.1"/>
</dbReference>
<keyword evidence="2" id="KW-1185">Reference proteome</keyword>
<dbReference type="Gene3D" id="3.40.50.1820">
    <property type="entry name" value="alpha/beta hydrolase"/>
    <property type="match status" value="1"/>
</dbReference>
<dbReference type="Pfam" id="PF11187">
    <property type="entry name" value="Mbeg1-like"/>
    <property type="match status" value="1"/>
</dbReference>
<dbReference type="InterPro" id="IPR029058">
    <property type="entry name" value="AB_hydrolase_fold"/>
</dbReference>
<protein>
    <submittedName>
        <fullName evidence="1">DUF2974 domain-containing protein</fullName>
    </submittedName>
</protein>
<dbReference type="STRING" id="137838.GCA_001458595_02367"/>
<dbReference type="AlphaFoldDB" id="A0A2A7MI52"/>
<evidence type="ECO:0000313" key="2">
    <source>
        <dbReference type="Proteomes" id="UP000220840"/>
    </source>
</evidence>
<accession>A0A2A7MI52</accession>
<dbReference type="EMBL" id="PDCJ01000001">
    <property type="protein sequence ID" value="PEG30991.1"/>
    <property type="molecule type" value="Genomic_DNA"/>
</dbReference>
<organism evidence="1 2">
    <name type="scientific">Clostridium neonatale</name>
    <dbReference type="NCBI Taxonomy" id="137838"/>
    <lineage>
        <taxon>Bacteria</taxon>
        <taxon>Bacillati</taxon>
        <taxon>Bacillota</taxon>
        <taxon>Clostridia</taxon>
        <taxon>Eubacteriales</taxon>
        <taxon>Clostridiaceae</taxon>
        <taxon>Clostridium</taxon>
    </lineage>
</organism>
<dbReference type="Proteomes" id="UP000220840">
    <property type="component" value="Unassembled WGS sequence"/>
</dbReference>
<dbReference type="InterPro" id="IPR024499">
    <property type="entry name" value="Mbeg1-like"/>
</dbReference>
<sequence length="417" mass="48589">MSELNYEELILLDNFIYLRWESEKNALIIDIVNEILKDNNLDKLINKEENCIVKMPAEEWIDTLEKMKIKPNLKNLKLHNLKSTNDGFRAACFIDDELNATVVFRGSSSKEEWDDNGKGAYEYDTKDQEKALFYINSLEFDNITVTGHSKGGNKAQYVAVLSTKIKRCISINGQGFSNEFIKKYSEDIENNKYKIICINCKYDYVNCLLNTIANQSYYISTELQINPFFYHKCNILLDKYGNLRKESKRAFFSKIINDFSTSLISDLPKELRILVMEGLMSIIEAFLCRNLINENIIKIAGGTLIILMYGKYFKYKEAFAISYSVLEMILVPLLLWKDFIDIDETHSKEKYKELQRKIISMENNVLNKLGIISDKAEIFTKIKNNNNLIDNNRIIKNIQNTLDKFTKSLYDEELNMQ</sequence>
<dbReference type="OrthoDB" id="9769481at2"/>
<evidence type="ECO:0000313" key="1">
    <source>
        <dbReference type="EMBL" id="PEG30991.1"/>
    </source>
</evidence>
<gene>
    <name evidence="1" type="ORF">CQ394_04505</name>
</gene>
<dbReference type="SUPFAM" id="SSF53474">
    <property type="entry name" value="alpha/beta-Hydrolases"/>
    <property type="match status" value="1"/>
</dbReference>
<reference evidence="1 2" key="1">
    <citation type="submission" date="2017-10" db="EMBL/GenBank/DDBJ databases">
        <title>Effective Description of Clostridium neonatale sp. nov. linked to necrotizing enterocolitis in neonates and a clarification of species assignable to the genus Clostridium (Prazmowski 1880) emend. Lawson and Rainey 2016.</title>
        <authorList>
            <person name="Bernard K."/>
            <person name="Burdz T."/>
            <person name="Wiebe D."/>
            <person name="Balcewich B."/>
            <person name="Alfa M."/>
            <person name="Bernier A.-M."/>
        </authorList>
    </citation>
    <scope>NUCLEOTIDE SEQUENCE [LARGE SCALE GENOMIC DNA]</scope>
    <source>
        <strain evidence="1 2">LCDC99A005</strain>
    </source>
</reference>
<comment type="caution">
    <text evidence="1">The sequence shown here is derived from an EMBL/GenBank/DDBJ whole genome shotgun (WGS) entry which is preliminary data.</text>
</comment>
<proteinExistence type="predicted"/>